<keyword evidence="3" id="KW-0808">Transferase</keyword>
<dbReference type="EMBL" id="DRXG01000120">
    <property type="protein sequence ID" value="HHN52741.1"/>
    <property type="molecule type" value="Genomic_DNA"/>
</dbReference>
<proteinExistence type="predicted"/>
<dbReference type="Gene3D" id="3.40.50.150">
    <property type="entry name" value="Vaccinia Virus protein VP39"/>
    <property type="match status" value="1"/>
</dbReference>
<dbReference type="AlphaFoldDB" id="A0A7C4I4W0"/>
<evidence type="ECO:0000313" key="2">
    <source>
        <dbReference type="EMBL" id="HGL41536.1"/>
    </source>
</evidence>
<evidence type="ECO:0000313" key="3">
    <source>
        <dbReference type="EMBL" id="HGN89548.1"/>
    </source>
</evidence>
<accession>A0A7C4I4W0</accession>
<keyword evidence="3" id="KW-0489">Methyltransferase</keyword>
<dbReference type="SUPFAM" id="SSF53335">
    <property type="entry name" value="S-adenosyl-L-methionine-dependent methyltransferases"/>
    <property type="match status" value="1"/>
</dbReference>
<gene>
    <name evidence="4" type="ORF">ENM30_05455</name>
    <name evidence="3" type="ORF">ENT82_00245</name>
    <name evidence="2" type="ORF">ENU43_07750</name>
</gene>
<dbReference type="InterPro" id="IPR029063">
    <property type="entry name" value="SAM-dependent_MTases_sf"/>
</dbReference>
<feature type="domain" description="Methyltransferase type 11" evidence="1">
    <location>
        <begin position="21"/>
        <end position="112"/>
    </location>
</feature>
<dbReference type="EMBL" id="DTAD01000005">
    <property type="protein sequence ID" value="HGN89548.1"/>
    <property type="molecule type" value="Genomic_DNA"/>
</dbReference>
<organism evidence="3">
    <name type="scientific">Caldiarchaeum subterraneum</name>
    <dbReference type="NCBI Taxonomy" id="311458"/>
    <lineage>
        <taxon>Archaea</taxon>
        <taxon>Nitrososphaerota</taxon>
        <taxon>Candidatus Caldarchaeales</taxon>
        <taxon>Candidatus Caldarchaeaceae</taxon>
        <taxon>Candidatus Caldarchaeum</taxon>
    </lineage>
</organism>
<reference evidence="3" key="1">
    <citation type="journal article" date="2020" name="mSystems">
        <title>Genome- and Community-Level Interaction Insights into Carbon Utilization and Element Cycling Functions of Hydrothermarchaeota in Hydrothermal Sediment.</title>
        <authorList>
            <person name="Zhou Z."/>
            <person name="Liu Y."/>
            <person name="Xu W."/>
            <person name="Pan J."/>
            <person name="Luo Z.H."/>
            <person name="Li M."/>
        </authorList>
    </citation>
    <scope>NUCLEOTIDE SEQUENCE [LARGE SCALE GENOMIC DNA]</scope>
    <source>
        <strain evidence="4">SpSt-1073</strain>
        <strain evidence="3">SpSt-613</strain>
        <strain evidence="2">SpSt-669</strain>
    </source>
</reference>
<dbReference type="InterPro" id="IPR013216">
    <property type="entry name" value="Methyltransf_11"/>
</dbReference>
<dbReference type="EMBL" id="DTCM01000092">
    <property type="protein sequence ID" value="HGL41536.1"/>
    <property type="molecule type" value="Genomic_DNA"/>
</dbReference>
<dbReference type="GO" id="GO:0008757">
    <property type="term" value="F:S-adenosylmethionine-dependent methyltransferase activity"/>
    <property type="evidence" value="ECO:0007669"/>
    <property type="project" value="InterPro"/>
</dbReference>
<evidence type="ECO:0000259" key="1">
    <source>
        <dbReference type="Pfam" id="PF08241"/>
    </source>
</evidence>
<protein>
    <submittedName>
        <fullName evidence="3">Methyltransferase domain-containing protein</fullName>
    </submittedName>
</protein>
<dbReference type="GO" id="GO:0032259">
    <property type="term" value="P:methylation"/>
    <property type="evidence" value="ECO:0007669"/>
    <property type="project" value="UniProtKB-KW"/>
</dbReference>
<sequence length="158" mass="17309">MSAVEALAKIGVDGKVLIIGGAGMAAELVKRLGLSEAHVADDDSQSLQNLSTSSSTVKITPVYTRVIERLVELPSTSFDTVVAVYSLERALNKRAFMTEVRRLLKQGGKLIVLTHVRSFFRRRGLPKNELDKLLATQGFKLVERIEKSGDALCVLLKE</sequence>
<comment type="caution">
    <text evidence="3">The sequence shown here is derived from an EMBL/GenBank/DDBJ whole genome shotgun (WGS) entry which is preliminary data.</text>
</comment>
<name>A0A7C4I4W0_CALS0</name>
<evidence type="ECO:0000313" key="4">
    <source>
        <dbReference type="EMBL" id="HHN52741.1"/>
    </source>
</evidence>
<dbReference type="Pfam" id="PF08241">
    <property type="entry name" value="Methyltransf_11"/>
    <property type="match status" value="1"/>
</dbReference>